<dbReference type="AlphaFoldDB" id="A0A4Y9K537"/>
<feature type="signal peptide" evidence="2">
    <location>
        <begin position="1"/>
        <end position="22"/>
    </location>
</feature>
<organism evidence="4 5">
    <name type="scientific">Muribacter muris</name>
    <dbReference type="NCBI Taxonomy" id="67855"/>
    <lineage>
        <taxon>Bacteria</taxon>
        <taxon>Pseudomonadati</taxon>
        <taxon>Pseudomonadota</taxon>
        <taxon>Gammaproteobacteria</taxon>
        <taxon>Pasteurellales</taxon>
        <taxon>Pasteurellaceae</taxon>
        <taxon>Muribacter</taxon>
    </lineage>
</organism>
<evidence type="ECO:0000256" key="1">
    <source>
        <dbReference type="ARBA" id="ARBA00009830"/>
    </source>
</evidence>
<dbReference type="Pfam" id="PF02462">
    <property type="entry name" value="Opacity"/>
    <property type="match status" value="1"/>
</dbReference>
<comment type="similarity">
    <text evidence="1">Belongs to the opacity porin family.</text>
</comment>
<evidence type="ECO:0000259" key="3">
    <source>
        <dbReference type="Pfam" id="PF02462"/>
    </source>
</evidence>
<accession>A0A4Y9K537</accession>
<reference evidence="4 5" key="1">
    <citation type="submission" date="2019-03" db="EMBL/GenBank/DDBJ databases">
        <title>Diversity of the mouse oral microbiome.</title>
        <authorList>
            <person name="Joseph S."/>
            <person name="Aduse-Opoku J."/>
            <person name="Curtis M."/>
            <person name="Wade W."/>
            <person name="Hashim A."/>
        </authorList>
    </citation>
    <scope>NUCLEOTIDE SEQUENCE [LARGE SCALE GENOMIC DNA]</scope>
    <source>
        <strain evidence="4 5">WT12</strain>
    </source>
</reference>
<keyword evidence="2" id="KW-0732">Signal</keyword>
<evidence type="ECO:0000256" key="2">
    <source>
        <dbReference type="SAM" id="SignalP"/>
    </source>
</evidence>
<name>A0A4Y9K537_9PAST</name>
<feature type="domain" description="Porin opacity type" evidence="3">
    <location>
        <begin position="57"/>
        <end position="193"/>
    </location>
</feature>
<dbReference type="InterPro" id="IPR003394">
    <property type="entry name" value="Porin_opacity"/>
</dbReference>
<evidence type="ECO:0000313" key="4">
    <source>
        <dbReference type="EMBL" id="TFV13163.1"/>
    </source>
</evidence>
<evidence type="ECO:0000313" key="5">
    <source>
        <dbReference type="Proteomes" id="UP000297396"/>
    </source>
</evidence>
<dbReference type="RefSeq" id="WP_135054235.1">
    <property type="nucleotide sequence ID" value="NZ_JADGLC010000002.1"/>
</dbReference>
<dbReference type="GO" id="GO:0015288">
    <property type="term" value="F:porin activity"/>
    <property type="evidence" value="ECO:0007669"/>
    <property type="project" value="InterPro"/>
</dbReference>
<dbReference type="SUPFAM" id="SSF56925">
    <property type="entry name" value="OMPA-like"/>
    <property type="match status" value="1"/>
</dbReference>
<dbReference type="OrthoDB" id="6648740at2"/>
<gene>
    <name evidence="4" type="ORF">E4T80_01260</name>
</gene>
<protein>
    <recommendedName>
        <fullName evidence="3">Porin opacity type domain-containing protein</fullName>
    </recommendedName>
</protein>
<sequence>MKKSTLALALLATLGLSNVAAAQTGWFVKGDLGYGKLSLKAPGVTFKKNNFSQTIGAGYDYGDFRLSLDYTHNQKLKSEDNRFGSSVKADLTVHQIGFNAVYRFANESAVAPYLGARISANFVNSNTYIREPGLTLETETSDLRTGYGALAGVEFKLADHLNADVGVQYDYLGKIDNVKVQNIGVKTGLRYTF</sequence>
<feature type="chain" id="PRO_5021481108" description="Porin opacity type domain-containing protein" evidence="2">
    <location>
        <begin position="23"/>
        <end position="193"/>
    </location>
</feature>
<dbReference type="GO" id="GO:0009279">
    <property type="term" value="C:cell outer membrane"/>
    <property type="evidence" value="ECO:0007669"/>
    <property type="project" value="UniProtKB-ARBA"/>
</dbReference>
<proteinExistence type="inferred from homology"/>
<comment type="caution">
    <text evidence="4">The sequence shown here is derived from an EMBL/GenBank/DDBJ whole genome shotgun (WGS) entry which is preliminary data.</text>
</comment>
<dbReference type="Proteomes" id="UP000297396">
    <property type="component" value="Unassembled WGS sequence"/>
</dbReference>
<dbReference type="Gene3D" id="2.40.160.20">
    <property type="match status" value="1"/>
</dbReference>
<dbReference type="InterPro" id="IPR011250">
    <property type="entry name" value="OMP/PagP_B-barrel"/>
</dbReference>
<dbReference type="EMBL" id="SPPA01000002">
    <property type="protein sequence ID" value="TFV13163.1"/>
    <property type="molecule type" value="Genomic_DNA"/>
</dbReference>